<dbReference type="PANTHER" id="PTHR33194:SF4">
    <property type="entry name" value="CCHC-TYPE DOMAIN-CONTAINING PROTEIN"/>
    <property type="match status" value="1"/>
</dbReference>
<protein>
    <recommendedName>
        <fullName evidence="3">Retrotransposon gag domain-containing protein</fullName>
    </recommendedName>
</protein>
<reference evidence="1 2" key="1">
    <citation type="submission" date="2022-05" db="EMBL/GenBank/DDBJ databases">
        <authorList>
            <consortium name="Genoscope - CEA"/>
            <person name="William W."/>
        </authorList>
    </citation>
    <scope>NUCLEOTIDE SEQUENCE [LARGE SCALE GENOMIC DNA]</scope>
</reference>
<feature type="non-terminal residue" evidence="1">
    <location>
        <position position="1"/>
    </location>
</feature>
<evidence type="ECO:0000313" key="2">
    <source>
        <dbReference type="Proteomes" id="UP001159427"/>
    </source>
</evidence>
<organism evidence="1 2">
    <name type="scientific">Porites evermanni</name>
    <dbReference type="NCBI Taxonomy" id="104178"/>
    <lineage>
        <taxon>Eukaryota</taxon>
        <taxon>Metazoa</taxon>
        <taxon>Cnidaria</taxon>
        <taxon>Anthozoa</taxon>
        <taxon>Hexacorallia</taxon>
        <taxon>Scleractinia</taxon>
        <taxon>Fungiina</taxon>
        <taxon>Poritidae</taxon>
        <taxon>Porites</taxon>
    </lineage>
</organism>
<dbReference type="Proteomes" id="UP001159427">
    <property type="component" value="Unassembled WGS sequence"/>
</dbReference>
<gene>
    <name evidence="1" type="ORF">PEVE_00008362</name>
</gene>
<accession>A0ABN8LTW0</accession>
<name>A0ABN8LTW0_9CNID</name>
<evidence type="ECO:0000313" key="1">
    <source>
        <dbReference type="EMBL" id="CAH3020706.1"/>
    </source>
</evidence>
<comment type="caution">
    <text evidence="1">The sequence shown here is derived from an EMBL/GenBank/DDBJ whole genome shotgun (WGS) entry which is preliminary data.</text>
</comment>
<keyword evidence="2" id="KW-1185">Reference proteome</keyword>
<proteinExistence type="predicted"/>
<dbReference type="EMBL" id="CALNXI010000157">
    <property type="protein sequence ID" value="CAH3020706.1"/>
    <property type="molecule type" value="Genomic_DNA"/>
</dbReference>
<sequence>DECEDAHEFIRNYNRAGRLNGWDDNNLALGLPLYLKGHANGWFKTLPMADEMSFEELSEQLITHFASGASEWRAREKESVADYSCSLRTHCARINLPRSEWTHYFVQGLLPEICKYVILQKT</sequence>
<dbReference type="PANTHER" id="PTHR33194">
    <property type="entry name" value="ZINC KNUCKLE DOMAINCONTAINING PROTEIN"/>
    <property type="match status" value="1"/>
</dbReference>
<evidence type="ECO:0008006" key="3">
    <source>
        <dbReference type="Google" id="ProtNLM"/>
    </source>
</evidence>